<evidence type="ECO:0000256" key="5">
    <source>
        <dbReference type="ARBA" id="ARBA00031012"/>
    </source>
</evidence>
<dbReference type="Pfam" id="PF00946">
    <property type="entry name" value="Mononeg_RNA_pol"/>
    <property type="match status" value="1"/>
</dbReference>
<evidence type="ECO:0000259" key="6">
    <source>
        <dbReference type="PROSITE" id="PS50526"/>
    </source>
</evidence>
<feature type="domain" description="RdRp catalytic" evidence="6">
    <location>
        <begin position="639"/>
        <end position="798"/>
    </location>
</feature>
<evidence type="ECO:0000313" key="7">
    <source>
        <dbReference type="EMBL" id="QJX19790.1"/>
    </source>
</evidence>
<organism evidence="7">
    <name type="scientific">Plasmopara viticola lesion associated mycoophiovirus 4</name>
    <dbReference type="NCBI Taxonomy" id="2737681"/>
    <lineage>
        <taxon>Viruses</taxon>
        <taxon>Riboviria</taxon>
    </lineage>
</organism>
<name>A0A6M6AM03_9VIRU</name>
<reference evidence="7" key="1">
    <citation type="journal article" date="2020" name="Virus Evol.">
        <title>Analysis of the virome associated to grapevine downy mildew lesions reveals new mycovirus lineages.</title>
        <authorList>
            <person name="Chiapello M."/>
            <person name="Rodriguez-Romero J."/>
            <person name="Ayllon M.A."/>
            <person name="Turina M."/>
        </authorList>
    </citation>
    <scope>NUCLEOTIDE SEQUENCE</scope>
    <source>
        <strain evidence="7">DMG-B_DN50593</strain>
    </source>
</reference>
<proteinExistence type="predicted"/>
<sequence length="2346" mass="268875">MAYVNNLKASPYYIHLPDDLKDHLNGEELKDHSVDYKELDIENDYVERKKREVFRTKPSDVRLPARLSSPLIPYPREIKSFISGNDEKPCEKIHSHHASQLSALISMKQKLVELKLIPDRAMRYSMDDLKKFARQTYSIREDLINLATLSFAQRATMHDLSIAAGTKVDFKISPAKTSTYTSFIIMVQRLRLHVAKENNFKSATSEVTLNTSDEAAYTMFDNGVYIYQSKNPGRQFTILSCGGHFQMYHENLDYWFAGPMSYFDYIFTVSDILNNLDVIKNCNEYAWGEEMFSLMIKFTEHEGHHNNQVNFMKGLEGFLLNMSDYDEEYAMNWKPILEAAYDLWILDKQIIGQSYDFGIVMTLLRGHNYKYPARSFLCRIIQAGKKLSRTHLQEVSALHKLIFYAEVDAQAGVRKFLKRVHTPRKIEKSAIKNLTRFAKMSFLLSYRNKHKTLPNIIGPPAKIKILESYTQRGDRGLVESLPLSWWDEVKIYDCMDNTLTDDPLEFAKDKGALKPEISFGPGDSRKELLQVIERKKYALNDFFKGRTLKKKAKRITRTNQRSEPVKMRDAARLIEKEREQKIEARLFGNAGLDNKHSLSLVATKMKKALSYFDEQLMTPPDQKRKQMIHEASRKLAQRDNYSLLLDIEGHNQSMQYENTSELCEFIGNVFGYDDWGDLPNYFSSLTVYHYDEYLDEVMTSEGQLGGIEGWLNPLWTLHTTLMLKLLRVMTDLDVRTIMVYSDDVNAIMSIPQASEAMVKSVFDKIMGHCTKFGMTIKYSQTTLSKHRITMLRQHYADGVRADSTLKRLISVSAGNNSVLVSEELEVSGICSSASSALELSNHHEACSYLKNYKLGLLISRLPQMILSRPDSSSMISSEELPVGLSNLLYYTKDDKNSLDILSNSDLMHGAKNDIAAYLGRRPGQMNQTLLKEALAGVYGQSVAEMKLVDSPDRVLYLQIYDKFLQDLMFYWLYTPCSIGGLGGSLHINLVLSGHSSGFSKSLHYLFQWILNYSDSASYFTRYLTVALSIDEKIERNMDESRLVSSTWQNDTRICPATTSVRQSIKSMIRRKTKNESILEMFDLSDKKDQLANEYLEIFRDNFHTRIVQFYHENTSTHFLDLLIGKIETSSGLLTQIRDINKLRRGLSFRTIENIRMSANTGRTLYLELTEKSDIIAELLHRKLTMYPKVKMIEVEEILYDDKIKEVDVLTCLLTVRRCSPMHYRNGIKVYDDPKVGNETLYKGELIDDDRLLGNKEELLAAKLVAVTKWFLMKYNLMTTKKEELLKIDCIVACNLSLLTLTGQTFEDLVFYAPTETGGEILHRIPNMRFSTSTYIRSEMNRSLSYTTDLNQSLITKLGMVDSNVNFDYLRMRFLVAAIVKDKYDDLRRLVTRYAFSRFTGIKDVQFVEPKFTSHTVTSKPNCYARMRGHDMSVMRFRYLSHAYMYEEEMKDWAVLPKMSELKSSETLGEEYINDVILRYAKNLDKDYMLVSHKVIDENLWMPLIRKLKHLNLKWASESTDNLLIEIRDRLCITLTSRSRVTLVEKSNKIHISLQSACIEGVLDRRPTDSEYDLISKKFASVMQNRRHSRNLSMRLAKYQALLESYAFHRNNLARTLLMEYILTFHFKVKHTGNRVEVDIDEAIEEFKDNPVGTLSHVLIAPDLTVKLLVLGMEFVSAVSVDSIESIKTELEEICDEVTLDDILLPSAIPSTDPFTTLTGREEIPQECFEADYSGVTIPYSAMRSLDEIMPLSKYAHKCSTSGAAPSIFTSFTGSDSLAAQIGLFRYLVNEEIVDESMRICDLTAGRGDGLYALRALNCNVDSYALPDTFTKVNHHPDLIYKSDYDIFRGETLKFVTAYDFVHIDLSFTGKTDSNLLDVILFLEENNLSYSIRINSAICAGYDEERTKLLSPYKHKLCYAVNHFTKPYQIYLVGFPSDEPVHWDGPSLKESIAFKSIALSYSRLLAPSAMQLRLQSFLPNSASMCFSSRSAQKEFLVSVCQASISNEQAYYCERYISEVGEDAKIPIVKQCLPKDGKALITERRHMFHHCGPIKLNGAAEQHMGHVSKASEPFHLKHINALQDYESYVECIRVVDCDPELLNYFRTRHPLKEIRSWANIMIGMLDFCRPAVNSGWNAVNELYTELKSSGEPRLSLHQRELQFALKLLILAAEHDDYTYGVSYCHSLSSLSTTSNVSNIRILRTYRLLSYLFSDAKDLLSTGRITIRHINSIHSELEIRERKKYKYKQPKDADIQPTVDYSDVQEMILGSMDDLFKGLERYAQSVLDESAEINAPIEPGALVASLDLTFDIGIEDHVNAAIERLGLKPSGPGGFIDLGPDDMYEGDDW</sequence>
<dbReference type="PROSITE" id="PS50526">
    <property type="entry name" value="RDRP_SSRNA_NEG_NONSEG"/>
    <property type="match status" value="1"/>
</dbReference>
<evidence type="ECO:0000256" key="4">
    <source>
        <dbReference type="ARBA" id="ARBA00030436"/>
    </source>
</evidence>
<evidence type="ECO:0000256" key="3">
    <source>
        <dbReference type="ARBA" id="ARBA00023268"/>
    </source>
</evidence>
<keyword evidence="7" id="KW-0808">Transferase</keyword>
<dbReference type="GO" id="GO:0004482">
    <property type="term" value="F:mRNA 5'-cap (guanine-N7-)-methyltransferase activity"/>
    <property type="evidence" value="ECO:0007669"/>
    <property type="project" value="InterPro"/>
</dbReference>
<keyword evidence="3" id="KW-0511">Multifunctional enzyme</keyword>
<protein>
    <recommendedName>
        <fullName evidence="1">RNA-directed RNA polymerase</fullName>
        <ecNumber evidence="1">2.7.7.48</ecNumber>
    </recommendedName>
    <alternativeName>
        <fullName evidence="5">Replicase</fullName>
    </alternativeName>
    <alternativeName>
        <fullName evidence="4">Transcriptase</fullName>
    </alternativeName>
</protein>
<dbReference type="InterPro" id="IPR014023">
    <property type="entry name" value="Mononeg_RNA_pol_cat"/>
</dbReference>
<keyword evidence="7" id="KW-0548">Nucleotidyltransferase</keyword>
<dbReference type="GO" id="GO:0003968">
    <property type="term" value="F:RNA-directed RNA polymerase activity"/>
    <property type="evidence" value="ECO:0007669"/>
    <property type="project" value="UniProtKB-KW"/>
</dbReference>
<dbReference type="GO" id="GO:0005524">
    <property type="term" value="F:ATP binding"/>
    <property type="evidence" value="ECO:0007669"/>
    <property type="project" value="InterPro"/>
</dbReference>
<accession>A0A6M6AM03</accession>
<keyword evidence="2" id="KW-0949">S-adenosyl-L-methionine</keyword>
<dbReference type="EMBL" id="MN585280">
    <property type="protein sequence ID" value="QJX19790.1"/>
    <property type="molecule type" value="Genomic_RNA"/>
</dbReference>
<evidence type="ECO:0000256" key="1">
    <source>
        <dbReference type="ARBA" id="ARBA00012494"/>
    </source>
</evidence>
<keyword evidence="7" id="KW-0696">RNA-directed RNA polymerase</keyword>
<evidence type="ECO:0000256" key="2">
    <source>
        <dbReference type="ARBA" id="ARBA00022691"/>
    </source>
</evidence>
<dbReference type="EC" id="2.7.7.48" evidence="1"/>